<organism evidence="1 2">
    <name type="scientific">Entomophthora muscae</name>
    <dbReference type="NCBI Taxonomy" id="34485"/>
    <lineage>
        <taxon>Eukaryota</taxon>
        <taxon>Fungi</taxon>
        <taxon>Fungi incertae sedis</taxon>
        <taxon>Zoopagomycota</taxon>
        <taxon>Entomophthoromycotina</taxon>
        <taxon>Entomophthoromycetes</taxon>
        <taxon>Entomophthorales</taxon>
        <taxon>Entomophthoraceae</taxon>
        <taxon>Entomophthora</taxon>
    </lineage>
</organism>
<evidence type="ECO:0000313" key="2">
    <source>
        <dbReference type="Proteomes" id="UP001165960"/>
    </source>
</evidence>
<dbReference type="EMBL" id="QTSX02002171">
    <property type="protein sequence ID" value="KAJ9077928.1"/>
    <property type="molecule type" value="Genomic_DNA"/>
</dbReference>
<accession>A0ACC2TTP5</accession>
<reference evidence="1" key="1">
    <citation type="submission" date="2022-04" db="EMBL/GenBank/DDBJ databases">
        <title>Genome of the entomopathogenic fungus Entomophthora muscae.</title>
        <authorList>
            <person name="Elya C."/>
            <person name="Lovett B.R."/>
            <person name="Lee E."/>
            <person name="Macias A.M."/>
            <person name="Hajek A.E."/>
            <person name="De Bivort B.L."/>
            <person name="Kasson M.T."/>
            <person name="De Fine Licht H.H."/>
            <person name="Stajich J.E."/>
        </authorList>
    </citation>
    <scope>NUCLEOTIDE SEQUENCE</scope>
    <source>
        <strain evidence="1">Berkeley</strain>
    </source>
</reference>
<proteinExistence type="predicted"/>
<protein>
    <submittedName>
        <fullName evidence="1">Uncharacterized protein</fullName>
    </submittedName>
</protein>
<keyword evidence="2" id="KW-1185">Reference proteome</keyword>
<dbReference type="Proteomes" id="UP001165960">
    <property type="component" value="Unassembled WGS sequence"/>
</dbReference>
<gene>
    <name evidence="1" type="ORF">DSO57_1011888</name>
</gene>
<name>A0ACC2TTP5_9FUNG</name>
<comment type="caution">
    <text evidence="1">The sequence shown here is derived from an EMBL/GenBank/DDBJ whole genome shotgun (WGS) entry which is preliminary data.</text>
</comment>
<evidence type="ECO:0000313" key="1">
    <source>
        <dbReference type="EMBL" id="KAJ9077928.1"/>
    </source>
</evidence>
<sequence length="238" mass="26812">MLSFKSALVSILLTTASCASNWRLSPVHLAPYIGRVEQSTKQQCLGFFHSRTEFFGPASCFYGKGGLDLVKFIPMDDGSLGVHDWPIDSIANDKNWNQKNPIYHNKAQARARFLINEKLSAPDYSMDHRATAKPASDFIVLRLNKNKIPVYRMFTKVNDTLCYSFHSQKYANVLPKDKFSKELFCLEEKAGAGQDVLEAKDLGAPAFVFAKAPHVIVAGIQVDTILRKGKPYYYFTKF</sequence>